<sequence length="76" mass="8314">MKKIRTCAGTHINSGSSACKIDWSKVKGAILVEPGTKLPDDVTAEKLAEMCHADRPAGFIQSPRFSNMQKTAERPR</sequence>
<evidence type="ECO:0000313" key="2">
    <source>
        <dbReference type="Proteomes" id="UP001177934"/>
    </source>
</evidence>
<reference evidence="1" key="1">
    <citation type="journal article" date="2023" name="Nat. Commun.">
        <title>Identification of a novel Human Milk Oligosaccharides utilization cluster in the infant gut commensal Bacteroides dorei.</title>
        <authorList>
            <person name="Kijner S."/>
            <person name="Ennis D."/>
            <person name="Shmorak S."/>
            <person name="Florentin A."/>
            <person name="Yassour M."/>
        </authorList>
    </citation>
    <scope>NUCLEOTIDE SEQUENCE</scope>
    <source>
        <strain evidence="1">2</strain>
    </source>
</reference>
<protein>
    <submittedName>
        <fullName evidence="1">Uncharacterized protein</fullName>
    </submittedName>
</protein>
<dbReference type="AlphaFoldDB" id="A0AA95KNW5"/>
<dbReference type="Proteomes" id="UP001177934">
    <property type="component" value="Chromosome"/>
</dbReference>
<dbReference type="EMBL" id="CP126056">
    <property type="protein sequence ID" value="WHX11810.1"/>
    <property type="molecule type" value="Genomic_DNA"/>
</dbReference>
<name>A0AA95KNW5_9BACT</name>
<dbReference type="PROSITE" id="PS51257">
    <property type="entry name" value="PROKAR_LIPOPROTEIN"/>
    <property type="match status" value="1"/>
</dbReference>
<evidence type="ECO:0000313" key="1">
    <source>
        <dbReference type="EMBL" id="WHX11810.1"/>
    </source>
</evidence>
<gene>
    <name evidence="1" type="ORF">QNN11_11660</name>
</gene>
<organism evidence="1 2">
    <name type="scientific">Phocaeicola dorei</name>
    <dbReference type="NCBI Taxonomy" id="357276"/>
    <lineage>
        <taxon>Bacteria</taxon>
        <taxon>Pseudomonadati</taxon>
        <taxon>Bacteroidota</taxon>
        <taxon>Bacteroidia</taxon>
        <taxon>Bacteroidales</taxon>
        <taxon>Bacteroidaceae</taxon>
        <taxon>Phocaeicola</taxon>
    </lineage>
</organism>
<proteinExistence type="predicted"/>
<accession>A0AA95KNW5</accession>